<dbReference type="RefSeq" id="WP_238306335.1">
    <property type="nucleotide sequence ID" value="NZ_BPQM01000124.1"/>
</dbReference>
<proteinExistence type="predicted"/>
<reference evidence="3" key="2">
    <citation type="submission" date="2021-08" db="EMBL/GenBank/DDBJ databases">
        <authorList>
            <person name="Tani A."/>
            <person name="Ola A."/>
            <person name="Ogura Y."/>
            <person name="Katsura K."/>
            <person name="Hayashi T."/>
        </authorList>
    </citation>
    <scope>NUCLEOTIDE SEQUENCE</scope>
    <source>
        <strain evidence="3">NBRC 103626</strain>
    </source>
</reference>
<dbReference type="InterPro" id="IPR011049">
    <property type="entry name" value="Serralysin-like_metalloprot_C"/>
</dbReference>
<dbReference type="Pfam" id="PF00353">
    <property type="entry name" value="HemolysinCabind"/>
    <property type="match status" value="1"/>
</dbReference>
<evidence type="ECO:0000256" key="2">
    <source>
        <dbReference type="ARBA" id="ARBA00022525"/>
    </source>
</evidence>
<keyword evidence="4" id="KW-1185">Reference proteome</keyword>
<comment type="subcellular location">
    <subcellularLocation>
        <location evidence="1">Secreted</location>
    </subcellularLocation>
</comment>
<dbReference type="PANTHER" id="PTHR38340:SF1">
    <property type="entry name" value="S-LAYER PROTEIN"/>
    <property type="match status" value="1"/>
</dbReference>
<dbReference type="GO" id="GO:0005576">
    <property type="term" value="C:extracellular region"/>
    <property type="evidence" value="ECO:0007669"/>
    <property type="project" value="UniProtKB-SubCell"/>
</dbReference>
<dbReference type="EMBL" id="BPQM01000124">
    <property type="protein sequence ID" value="GJD81038.1"/>
    <property type="molecule type" value="Genomic_DNA"/>
</dbReference>
<protein>
    <recommendedName>
        <fullName evidence="5">Hemolysin-type calcium-binding region</fullName>
    </recommendedName>
</protein>
<dbReference type="SUPFAM" id="SSF49899">
    <property type="entry name" value="Concanavalin A-like lectins/glucanases"/>
    <property type="match status" value="1"/>
</dbReference>
<dbReference type="InterPro" id="IPR001343">
    <property type="entry name" value="Hemolysn_Ca-bd"/>
</dbReference>
<dbReference type="InterPro" id="IPR050557">
    <property type="entry name" value="RTX_toxin/Mannuronan_C5-epim"/>
</dbReference>
<dbReference type="InterPro" id="IPR018511">
    <property type="entry name" value="Hemolysin-typ_Ca-bd_CS"/>
</dbReference>
<keyword evidence="2" id="KW-0964">Secreted</keyword>
<dbReference type="SUPFAM" id="SSF55486">
    <property type="entry name" value="Metalloproteases ('zincins'), catalytic domain"/>
    <property type="match status" value="1"/>
</dbReference>
<dbReference type="AlphaFoldDB" id="A0AA37HSE9"/>
<reference evidence="3" key="1">
    <citation type="journal article" date="2016" name="Front. Microbiol.">
        <title>Genome Sequence of the Piezophilic, Mesophilic Sulfate-Reducing Bacterium Desulfovibrio indicus J2T.</title>
        <authorList>
            <person name="Cao J."/>
            <person name="Maignien L."/>
            <person name="Shao Z."/>
            <person name="Alain K."/>
            <person name="Jebbar M."/>
        </authorList>
    </citation>
    <scope>NUCLEOTIDE SEQUENCE</scope>
    <source>
        <strain evidence="3">NBRC 103626</strain>
    </source>
</reference>
<dbReference type="InterPro" id="IPR013320">
    <property type="entry name" value="ConA-like_dom_sf"/>
</dbReference>
<sequence length="765" mass="80702">MTRIVVTWANDASRLAAGNRADLILATAQGAADGWAKHMQGPGTIDIALGIGNVGGANVLANGGPQYARNGARWEYAALLEAREGYDGNGWTPDGTVNLGQNRLNDLFFDPKGLAGVPRNKIDAFALFQHEIGHALGFIDFQAQTAPSGALVFNGENTRALLGGPVVLDGSRSHVWGIEDLMDPTSPWGGRPQISDLDLAMMQDRGMPIATERADVVRLGNVANTFFAYGGNDRIDGGGGDDTISGGAGDDSLWGGVGSDVLQGGDGTDKAVFGGTSAGYSLVYDAAAAGGTLSVRDRSSGSVDRLSEIEQIVFDDATFDVKTLMEGLADRFGPIAADGTARHETAVAAQATTVPDIDGAFVATAWARFDNLGGGWFQRIFDTGNGANADNVWLGQVGNSTDMAFEILDGTTAYRVTAKNAIVQGQGADWKASVDDNGWMRLFKDGALLAEGQGTVPRDVERTSERVGRSNWAADTPLVGSVYDLRTKADLPDIHGAFSASVHARFDNLSGGAYQRVYDIGNGPNADNVWLGQVGNGDDMAFEVIRNGRAYRIVARDAIVQGVEESWTTSVDDKGWMRLFKNGALLAEGQGVVPADVVRTNELLGRSNWSGDTPLIGAVSDFTLTRPNGVADIHGAFKVVAEARFDNLSGGAFQRIFDTGNGADADNIWLGQVGNGDDMAFEIITGSAKHRIVAEDAIVQGETADWSAGVDRNGVMQIFKNGALRAEGKGALPDDVLRTSELVGRSNWSGDTPLIGAVTELQFFT</sequence>
<comment type="caution">
    <text evidence="3">The sequence shown here is derived from an EMBL/GenBank/DDBJ whole genome shotgun (WGS) entry which is preliminary data.</text>
</comment>
<organism evidence="3 4">
    <name type="scientific">Methylobacterium gregans</name>
    <dbReference type="NCBI Taxonomy" id="374424"/>
    <lineage>
        <taxon>Bacteria</taxon>
        <taxon>Pseudomonadati</taxon>
        <taxon>Pseudomonadota</taxon>
        <taxon>Alphaproteobacteria</taxon>
        <taxon>Hyphomicrobiales</taxon>
        <taxon>Methylobacteriaceae</taxon>
        <taxon>Methylobacterium</taxon>
    </lineage>
</organism>
<dbReference type="PRINTS" id="PR00313">
    <property type="entry name" value="CABNDNGRPT"/>
</dbReference>
<gene>
    <name evidence="3" type="ORF">NBEOAGPD_4283</name>
</gene>
<accession>A0AA37HSE9</accession>
<dbReference type="Gene3D" id="2.150.10.10">
    <property type="entry name" value="Serralysin-like metalloprotease, C-terminal"/>
    <property type="match status" value="1"/>
</dbReference>
<dbReference type="SUPFAM" id="SSF51120">
    <property type="entry name" value="beta-Roll"/>
    <property type="match status" value="1"/>
</dbReference>
<dbReference type="GO" id="GO:0005509">
    <property type="term" value="F:calcium ion binding"/>
    <property type="evidence" value="ECO:0007669"/>
    <property type="project" value="InterPro"/>
</dbReference>
<dbReference type="PANTHER" id="PTHR38340">
    <property type="entry name" value="S-LAYER PROTEIN"/>
    <property type="match status" value="1"/>
</dbReference>
<dbReference type="Proteomes" id="UP001055108">
    <property type="component" value="Unassembled WGS sequence"/>
</dbReference>
<name>A0AA37HSE9_9HYPH</name>
<dbReference type="PROSITE" id="PS00330">
    <property type="entry name" value="HEMOLYSIN_CALCIUM"/>
    <property type="match status" value="3"/>
</dbReference>
<evidence type="ECO:0000313" key="3">
    <source>
        <dbReference type="EMBL" id="GJD81038.1"/>
    </source>
</evidence>
<evidence type="ECO:0000313" key="4">
    <source>
        <dbReference type="Proteomes" id="UP001055108"/>
    </source>
</evidence>
<evidence type="ECO:0000256" key="1">
    <source>
        <dbReference type="ARBA" id="ARBA00004613"/>
    </source>
</evidence>
<evidence type="ECO:0008006" key="5">
    <source>
        <dbReference type="Google" id="ProtNLM"/>
    </source>
</evidence>